<protein>
    <recommendedName>
        <fullName evidence="4">Nucleoside phosphorylase domain-containing protein</fullName>
    </recommendedName>
</protein>
<dbReference type="GO" id="GO:0003824">
    <property type="term" value="F:catalytic activity"/>
    <property type="evidence" value="ECO:0007669"/>
    <property type="project" value="InterPro"/>
</dbReference>
<feature type="region of interest" description="Disordered" evidence="1">
    <location>
        <begin position="30"/>
        <end position="56"/>
    </location>
</feature>
<gene>
    <name evidence="2" type="ORF">TsFJ059_008189</name>
</gene>
<evidence type="ECO:0000313" key="3">
    <source>
        <dbReference type="Proteomes" id="UP000826573"/>
    </source>
</evidence>
<name>A0A9P8HIL8_9HYPO</name>
<dbReference type="InterPro" id="IPR053137">
    <property type="entry name" value="NLR-like"/>
</dbReference>
<dbReference type="GO" id="GO:0009116">
    <property type="term" value="P:nucleoside metabolic process"/>
    <property type="evidence" value="ECO:0007669"/>
    <property type="project" value="InterPro"/>
</dbReference>
<dbReference type="PANTHER" id="PTHR46082">
    <property type="entry name" value="ATP/GTP-BINDING PROTEIN-RELATED"/>
    <property type="match status" value="1"/>
</dbReference>
<evidence type="ECO:0000313" key="2">
    <source>
        <dbReference type="EMBL" id="KAH0523141.1"/>
    </source>
</evidence>
<sequence length="142" mass="16201">MGEKWPRLAAKYTQSGSLRDILFADDCPHNEGLSTEISPEETQTCSTETEEEEEEDTKDCRFCDFTQARKRRSRATRIHYGLIASGNMVIKDAQFRNQLNERFSSKILCVEMEAAGLMNDFPCLVIRGICCGANGYYYIHLI</sequence>
<evidence type="ECO:0008006" key="4">
    <source>
        <dbReference type="Google" id="ProtNLM"/>
    </source>
</evidence>
<dbReference type="PANTHER" id="PTHR46082:SF11">
    <property type="entry name" value="AAA+ ATPASE DOMAIN-CONTAINING PROTEIN-RELATED"/>
    <property type="match status" value="1"/>
</dbReference>
<dbReference type="Gene3D" id="3.40.50.1580">
    <property type="entry name" value="Nucleoside phosphorylase domain"/>
    <property type="match status" value="1"/>
</dbReference>
<evidence type="ECO:0000256" key="1">
    <source>
        <dbReference type="SAM" id="MobiDB-lite"/>
    </source>
</evidence>
<dbReference type="SUPFAM" id="SSF53167">
    <property type="entry name" value="Purine and uridine phosphorylases"/>
    <property type="match status" value="1"/>
</dbReference>
<keyword evidence="3" id="KW-1185">Reference proteome</keyword>
<accession>A0A9P8HIL8</accession>
<organism evidence="2 3">
    <name type="scientific">Trichoderma semiorbis</name>
    <dbReference type="NCBI Taxonomy" id="1491008"/>
    <lineage>
        <taxon>Eukaryota</taxon>
        <taxon>Fungi</taxon>
        <taxon>Dikarya</taxon>
        <taxon>Ascomycota</taxon>
        <taxon>Pezizomycotina</taxon>
        <taxon>Sordariomycetes</taxon>
        <taxon>Hypocreomycetidae</taxon>
        <taxon>Hypocreales</taxon>
        <taxon>Hypocreaceae</taxon>
        <taxon>Trichoderma</taxon>
    </lineage>
</organism>
<proteinExistence type="predicted"/>
<comment type="caution">
    <text evidence="2">The sequence shown here is derived from an EMBL/GenBank/DDBJ whole genome shotgun (WGS) entry which is preliminary data.</text>
</comment>
<dbReference type="Proteomes" id="UP000826573">
    <property type="component" value="Unassembled WGS sequence"/>
</dbReference>
<dbReference type="AlphaFoldDB" id="A0A9P8HIL8"/>
<reference evidence="2 3" key="1">
    <citation type="submission" date="2021-08" db="EMBL/GenBank/DDBJ databases">
        <title>The highly contiguous genome resource for Trichoderma semiorbis FJ059, a fungal antagonistic to plant pathogens.</title>
        <authorList>
            <person name="Liu T."/>
        </authorList>
    </citation>
    <scope>NUCLEOTIDE SEQUENCE [LARGE SCALE GENOMIC DNA]</scope>
    <source>
        <strain evidence="2 3">FJ059</strain>
    </source>
</reference>
<dbReference type="InterPro" id="IPR035994">
    <property type="entry name" value="Nucleoside_phosphorylase_sf"/>
</dbReference>
<dbReference type="EMBL" id="JAIMJC010000006">
    <property type="protein sequence ID" value="KAH0523141.1"/>
    <property type="molecule type" value="Genomic_DNA"/>
</dbReference>